<comment type="caution">
    <text evidence="8">The sequence shown here is derived from an EMBL/GenBank/DDBJ whole genome shotgun (WGS) entry which is preliminary data.</text>
</comment>
<protein>
    <recommendedName>
        <fullName evidence="10">Lipoprotein</fullName>
    </recommendedName>
</protein>
<feature type="region of interest" description="Disordered" evidence="7">
    <location>
        <begin position="27"/>
        <end position="62"/>
    </location>
</feature>
<comment type="subcellular location">
    <subcellularLocation>
        <location evidence="1">Cell outer membrane</location>
        <topology evidence="1">Lipid-anchor</topology>
    </subcellularLocation>
</comment>
<evidence type="ECO:0000256" key="5">
    <source>
        <dbReference type="ARBA" id="ARBA00023237"/>
    </source>
</evidence>
<dbReference type="NCBIfam" id="NF047847">
    <property type="entry name" value="SS_mature_LptM"/>
    <property type="match status" value="1"/>
</dbReference>
<dbReference type="PROSITE" id="PS51257">
    <property type="entry name" value="PROKAR_LIPOPROTEIN"/>
    <property type="match status" value="1"/>
</dbReference>
<dbReference type="EMBL" id="PGGC01000237">
    <property type="protein sequence ID" value="PJG57410.1"/>
    <property type="molecule type" value="Genomic_DNA"/>
</dbReference>
<keyword evidence="9" id="KW-1185">Reference proteome</keyword>
<evidence type="ECO:0000256" key="3">
    <source>
        <dbReference type="ARBA" id="ARBA00023136"/>
    </source>
</evidence>
<keyword evidence="4" id="KW-0564">Palmitate</keyword>
<organism evidence="8 9">
    <name type="scientific">Aeromonas cavernicola</name>
    <dbReference type="NCBI Taxonomy" id="1006623"/>
    <lineage>
        <taxon>Bacteria</taxon>
        <taxon>Pseudomonadati</taxon>
        <taxon>Pseudomonadota</taxon>
        <taxon>Gammaproteobacteria</taxon>
        <taxon>Aeromonadales</taxon>
        <taxon>Aeromonadaceae</taxon>
        <taxon>Aeromonas</taxon>
    </lineage>
</organism>
<accession>A0A2H9U068</accession>
<evidence type="ECO:0000313" key="8">
    <source>
        <dbReference type="EMBL" id="PJG57410.1"/>
    </source>
</evidence>
<evidence type="ECO:0000256" key="6">
    <source>
        <dbReference type="ARBA" id="ARBA00023288"/>
    </source>
</evidence>
<evidence type="ECO:0000256" key="1">
    <source>
        <dbReference type="ARBA" id="ARBA00004459"/>
    </source>
</evidence>
<feature type="compositionally biased region" description="Low complexity" evidence="7">
    <location>
        <begin position="34"/>
        <end position="62"/>
    </location>
</feature>
<dbReference type="Proteomes" id="UP000235861">
    <property type="component" value="Unassembled WGS sequence"/>
</dbReference>
<name>A0A2H9U068_9GAMM</name>
<keyword evidence="6" id="KW-0449">Lipoprotein</keyword>
<evidence type="ECO:0008006" key="10">
    <source>
        <dbReference type="Google" id="ProtNLM"/>
    </source>
</evidence>
<dbReference type="InterPro" id="IPR032831">
    <property type="entry name" value="LptM_cons"/>
</dbReference>
<evidence type="ECO:0000256" key="4">
    <source>
        <dbReference type="ARBA" id="ARBA00023139"/>
    </source>
</evidence>
<reference evidence="8 9" key="1">
    <citation type="submission" date="2017-11" db="EMBL/GenBank/DDBJ databases">
        <title>Draft genome sequence of environmental isolate Aeromonas cavernicola sp. nov. MDC 2508.</title>
        <authorList>
            <person name="Colston S.M."/>
            <person name="Navarro A."/>
            <person name="Martinez-Murcia A.J."/>
            <person name="Graf J."/>
        </authorList>
    </citation>
    <scope>NUCLEOTIDE SEQUENCE [LARGE SCALE GENOMIC DNA]</scope>
    <source>
        <strain evidence="8 9">MDC 2508</strain>
    </source>
</reference>
<gene>
    <name evidence="8" type="ORF">CUC53_18180</name>
</gene>
<sequence>MITPFSKYLFAVLLPLGLTACGLRGPLYMPPSEPAQSQSSPAATPSAPSEATPAVSTAPASK</sequence>
<dbReference type="AlphaFoldDB" id="A0A2H9U068"/>
<proteinExistence type="predicted"/>
<keyword evidence="5" id="KW-0998">Cell outer membrane</keyword>
<evidence type="ECO:0000256" key="7">
    <source>
        <dbReference type="SAM" id="MobiDB-lite"/>
    </source>
</evidence>
<evidence type="ECO:0000256" key="2">
    <source>
        <dbReference type="ARBA" id="ARBA00022729"/>
    </source>
</evidence>
<dbReference type="RefSeq" id="WP_100295396.1">
    <property type="nucleotide sequence ID" value="NZ_PGGC01000237.1"/>
</dbReference>
<evidence type="ECO:0000313" key="9">
    <source>
        <dbReference type="Proteomes" id="UP000235861"/>
    </source>
</evidence>
<keyword evidence="2" id="KW-0732">Signal</keyword>
<keyword evidence="3" id="KW-0472">Membrane</keyword>